<organism evidence="1 2">
    <name type="scientific">Arctium lappa</name>
    <name type="common">Greater burdock</name>
    <name type="synonym">Lappa major</name>
    <dbReference type="NCBI Taxonomy" id="4217"/>
    <lineage>
        <taxon>Eukaryota</taxon>
        <taxon>Viridiplantae</taxon>
        <taxon>Streptophyta</taxon>
        <taxon>Embryophyta</taxon>
        <taxon>Tracheophyta</taxon>
        <taxon>Spermatophyta</taxon>
        <taxon>Magnoliopsida</taxon>
        <taxon>eudicotyledons</taxon>
        <taxon>Gunneridae</taxon>
        <taxon>Pentapetalae</taxon>
        <taxon>asterids</taxon>
        <taxon>campanulids</taxon>
        <taxon>Asterales</taxon>
        <taxon>Asteraceae</taxon>
        <taxon>Carduoideae</taxon>
        <taxon>Cardueae</taxon>
        <taxon>Arctiinae</taxon>
        <taxon>Arctium</taxon>
    </lineage>
</organism>
<proteinExistence type="predicted"/>
<protein>
    <submittedName>
        <fullName evidence="1">Uncharacterized protein</fullName>
    </submittedName>
</protein>
<reference evidence="2" key="1">
    <citation type="journal article" date="2022" name="Mol. Ecol. Resour.">
        <title>The genomes of chicory, endive, great burdock and yacon provide insights into Asteraceae palaeo-polyploidization history and plant inulin production.</title>
        <authorList>
            <person name="Fan W."/>
            <person name="Wang S."/>
            <person name="Wang H."/>
            <person name="Wang A."/>
            <person name="Jiang F."/>
            <person name="Liu H."/>
            <person name="Zhao H."/>
            <person name="Xu D."/>
            <person name="Zhang Y."/>
        </authorList>
    </citation>
    <scope>NUCLEOTIDE SEQUENCE [LARGE SCALE GENOMIC DNA]</scope>
    <source>
        <strain evidence="2">cv. Niubang</strain>
    </source>
</reference>
<keyword evidence="2" id="KW-1185">Reference proteome</keyword>
<evidence type="ECO:0000313" key="2">
    <source>
        <dbReference type="Proteomes" id="UP001055879"/>
    </source>
</evidence>
<dbReference type="EMBL" id="CM042063">
    <property type="protein sequence ID" value="KAI3666769.1"/>
    <property type="molecule type" value="Genomic_DNA"/>
</dbReference>
<accession>A0ACB8XGI2</accession>
<reference evidence="1 2" key="2">
    <citation type="journal article" date="2022" name="Mol. Ecol. Resour.">
        <title>The genomes of chicory, endive, great burdock and yacon provide insights into Asteraceae paleo-polyploidization history and plant inulin production.</title>
        <authorList>
            <person name="Fan W."/>
            <person name="Wang S."/>
            <person name="Wang H."/>
            <person name="Wang A."/>
            <person name="Jiang F."/>
            <person name="Liu H."/>
            <person name="Zhao H."/>
            <person name="Xu D."/>
            <person name="Zhang Y."/>
        </authorList>
    </citation>
    <scope>NUCLEOTIDE SEQUENCE [LARGE SCALE GENOMIC DNA]</scope>
    <source>
        <strain evidence="2">cv. Niubang</strain>
    </source>
</reference>
<comment type="caution">
    <text evidence="1">The sequence shown here is derived from an EMBL/GenBank/DDBJ whole genome shotgun (WGS) entry which is preliminary data.</text>
</comment>
<evidence type="ECO:0000313" key="1">
    <source>
        <dbReference type="EMBL" id="KAI3666769.1"/>
    </source>
</evidence>
<gene>
    <name evidence="1" type="ORF">L6452_41806</name>
</gene>
<dbReference type="Proteomes" id="UP001055879">
    <property type="component" value="Linkage Group LG17"/>
</dbReference>
<name>A0ACB8XGI2_ARCLA</name>
<sequence length="1320" mass="145190">MKTPMAPPLTLNKDPSGKPVNVTAYRGMIGSLLYLTASRPDIMYSTCLCARYQSEPKESHLIAVKRIFRYLKGTPNLGLWYPKDSGFDLTGYSDSDFAGCKLDRKSTTGGCQLLGGKLVSWTSKKQNSVSTSTAEAEYVAAGSCCSQILWMRNQLLDYDLQLSKIPIYCDSTSAIAIANNPVLHSKTKHIEIRYHFIRDHVMNGDIELHFIPTDFQLADIFTKPLDETRAPKNNHLARLEFDGIKYPHLVEAAQFLRQSCIAYAITVDPTPSKALLQQFCTQLGSGMMTALGLRKALRFPDKSRNGFDALPTDAELIQFLDAMEYAWEPKPRSTIPNKKLTLVKKALMPSQLNYVFSHIIQCMSGKSGSLDQASKVQVQMAYSVITGRNFDYATAIFDDLKSKIEKTERDPKIPYVRFICAYLKFLYPTTYPTNSDASFPKVGQRSLEVKTLPNEVSLSQLRSRLSLLTSSSSAATQEVPSSAIPAATPSKRPSTGSLGPSKKAKVTKEKATSSSIPKDVSLQTSLDDFVGLSSTSSAQTTTTVPAISVAVTTTVTKPAVTTSIPTSSIHISSPPISLVSTTPQLGPIGPEHHSFEESLQFYKMFDNSGNPITLYTSPNSPYKPGSETLTYLSGPSLATVDTNVNNLSSKVDSLSASLNNTTSAVQTAGDALKTLTTTCASKADISHIATLQAAIVTVREESKQQYDDLSAKIDTCTATLQQILDKLNEPAPAPAPSFTEDDRSALTIAVEFIHLATSDIPALEGRITGLEAEVQKLATAITSPQDLSLVDNDKGGEKTAEENTDAEVIAEPPKETPSQVEGEIVADKAPPTIAEIVDDEEEDEDDDEDLDLEDQVDDSHQDDDDDDEEDPSLWCSSAVTSSVIASKEVIQAGGRQGSSSGTPSQSKSASAKETLMMISLPEENPSQFSPLLKGSELQIIPAAIAEEIIPISIDEIDDEEDDEEEDSLVHPGRPSKPSHEAEEVMKKRAEMIAQLESQRLKVPLQTSFSELDFLTKAEREESAKAEKLIAECRRDAQLALKIQSSQVKDKKLKRKPVEVQAALLKEIEEERSKEQEINDKSIEWCKQKMDYRSDPLPISAVTISGRKKKDQLSVTMEITREDGTQKAMYVSKLEGFGFTEWIEFWDALKKSKSTYRGYVEGLLKALINRVTSVLNLPSPIPPNPKKLKRKIGSSSSEDVAIIRNETSIKFSRDALFGPPPDLSVLDLSMPPGGPFQAGQVIDHPYGIFFRDDDEELRFQRVSEIPICPLNHLKDLLCLWCDFFPAAEKIKEIISQESLERRQKGEEIPEYMINPPKSSYS</sequence>